<protein>
    <submittedName>
        <fullName evidence="8">Amino acid transporter</fullName>
    </submittedName>
</protein>
<evidence type="ECO:0000256" key="6">
    <source>
        <dbReference type="SAM" id="Phobius"/>
    </source>
</evidence>
<dbReference type="Proteomes" id="UP000195331">
    <property type="component" value="Chromosome"/>
</dbReference>
<dbReference type="GO" id="GO:0016020">
    <property type="term" value="C:membrane"/>
    <property type="evidence" value="ECO:0007669"/>
    <property type="project" value="UniProtKB-SubCell"/>
</dbReference>
<dbReference type="InterPro" id="IPR004841">
    <property type="entry name" value="AA-permease/SLC12A_dom"/>
</dbReference>
<evidence type="ECO:0000259" key="7">
    <source>
        <dbReference type="Pfam" id="PF00324"/>
    </source>
</evidence>
<keyword evidence="5 6" id="KW-0472">Membrane</keyword>
<dbReference type="PANTHER" id="PTHR42770">
    <property type="entry name" value="AMINO ACID TRANSPORTER-RELATED"/>
    <property type="match status" value="1"/>
</dbReference>
<comment type="subcellular location">
    <subcellularLocation>
        <location evidence="1">Membrane</location>
        <topology evidence="1">Multi-pass membrane protein</topology>
    </subcellularLocation>
</comment>
<evidence type="ECO:0000256" key="1">
    <source>
        <dbReference type="ARBA" id="ARBA00004141"/>
    </source>
</evidence>
<feature type="transmembrane region" description="Helical" evidence="6">
    <location>
        <begin position="176"/>
        <end position="195"/>
    </location>
</feature>
<feature type="transmembrane region" description="Helical" evidence="6">
    <location>
        <begin position="346"/>
        <end position="373"/>
    </location>
</feature>
<accession>A0A1Y0CG85</accession>
<keyword evidence="3 6" id="KW-0812">Transmembrane</keyword>
<evidence type="ECO:0000256" key="4">
    <source>
        <dbReference type="ARBA" id="ARBA00022989"/>
    </source>
</evidence>
<evidence type="ECO:0000256" key="2">
    <source>
        <dbReference type="ARBA" id="ARBA00009523"/>
    </source>
</evidence>
<dbReference type="AlphaFoldDB" id="A0A1Y0CG85"/>
<comment type="similarity">
    <text evidence="2">Belongs to the amino acid-polyamine-organocation (APC) superfamily.</text>
</comment>
<feature type="transmembrane region" description="Helical" evidence="6">
    <location>
        <begin position="71"/>
        <end position="98"/>
    </location>
</feature>
<evidence type="ECO:0000256" key="3">
    <source>
        <dbReference type="ARBA" id="ARBA00022692"/>
    </source>
</evidence>
<keyword evidence="9" id="KW-1185">Reference proteome</keyword>
<dbReference type="PIRSF" id="PIRSF006060">
    <property type="entry name" value="AA_transporter"/>
    <property type="match status" value="1"/>
</dbReference>
<dbReference type="PANTHER" id="PTHR42770:SF16">
    <property type="entry name" value="AMINO ACID PERMEASE"/>
    <property type="match status" value="1"/>
</dbReference>
<feature type="transmembrane region" description="Helical" evidence="6">
    <location>
        <begin position="416"/>
        <end position="437"/>
    </location>
</feature>
<keyword evidence="4 6" id="KW-1133">Transmembrane helix</keyword>
<dbReference type="KEGG" id="mdx:BTO20_28240"/>
<feature type="domain" description="Amino acid permease/ SLC12A" evidence="7">
    <location>
        <begin position="21"/>
        <end position="398"/>
    </location>
</feature>
<dbReference type="EMBL" id="CP020809">
    <property type="protein sequence ID" value="ART73955.1"/>
    <property type="molecule type" value="Genomic_DNA"/>
</dbReference>
<feature type="transmembrane region" description="Helical" evidence="6">
    <location>
        <begin position="110"/>
        <end position="128"/>
    </location>
</feature>
<feature type="transmembrane region" description="Helical" evidence="6">
    <location>
        <begin position="215"/>
        <end position="235"/>
    </location>
</feature>
<proteinExistence type="inferred from homology"/>
<dbReference type="Gene3D" id="1.20.1740.10">
    <property type="entry name" value="Amino acid/polyamine transporter I"/>
    <property type="match status" value="1"/>
</dbReference>
<feature type="transmembrane region" description="Helical" evidence="6">
    <location>
        <begin position="385"/>
        <end position="404"/>
    </location>
</feature>
<evidence type="ECO:0000313" key="9">
    <source>
        <dbReference type="Proteomes" id="UP000195331"/>
    </source>
</evidence>
<feature type="transmembrane region" description="Helical" evidence="6">
    <location>
        <begin position="137"/>
        <end position="156"/>
    </location>
</feature>
<reference evidence="8 9" key="1">
    <citation type="submission" date="2017-04" db="EMBL/GenBank/DDBJ databases">
        <title>Whole Genome Sequence of 1,4-Dioxane Degrading Bacterium Mycobacterium dioxanotrophicus PH-06.</title>
        <authorList>
            <person name="He Y."/>
        </authorList>
    </citation>
    <scope>NUCLEOTIDE SEQUENCE [LARGE SCALE GENOMIC DNA]</scope>
    <source>
        <strain evidence="8 9">PH-06</strain>
    </source>
</reference>
<gene>
    <name evidence="8" type="ORF">BTO20_28240</name>
</gene>
<sequence length="445" mass="46650">MIMAAAAPLTTVSATVPVAILSGNGPAYPIMYVVAAVVLAFFAVGFTAMTPHVKSAGAFYSYITEGVGRRWGLAAAFLALLTYSAVQVAVHAFMGVVLHDFVLSFGGPSIPWWLFSALSVLVVGVLGYRNIEVSGKVLGVVLVAEVLICLVFAVAVTVRGGGPEGLSTAMFQPHQILSGSPALALMFAVSGFLGFEAAAVYRDEARNPDKTIPRATYGALAVIGGFYALVAWAIISAWGDNGAVERAQTDSATMLLDAGKRFIGTFGYEVMQYLLIGSVFACILSFHNVIARYIFRLANTGAMPAKAGLSHPTHRSPHIASVSQSVSAAALLAICVVFGLDPITQVFTWLVGIATIGVMLLMLGTCVAILMFFRHNKVDNRRWNTVIAPGLGCVGLGVTTAITAKNLPLLMGSATLGWIVVVLLVLTIGAGFLVAALRPRANTPD</sequence>
<dbReference type="Pfam" id="PF00324">
    <property type="entry name" value="AA_permease"/>
    <property type="match status" value="1"/>
</dbReference>
<name>A0A1Y0CG85_9MYCO</name>
<dbReference type="InterPro" id="IPR050367">
    <property type="entry name" value="APC_superfamily"/>
</dbReference>
<feature type="transmembrane region" description="Helical" evidence="6">
    <location>
        <begin position="316"/>
        <end position="340"/>
    </location>
</feature>
<dbReference type="GO" id="GO:0055085">
    <property type="term" value="P:transmembrane transport"/>
    <property type="evidence" value="ECO:0007669"/>
    <property type="project" value="InterPro"/>
</dbReference>
<evidence type="ECO:0000256" key="5">
    <source>
        <dbReference type="ARBA" id="ARBA00023136"/>
    </source>
</evidence>
<feature type="transmembrane region" description="Helical" evidence="6">
    <location>
        <begin position="270"/>
        <end position="295"/>
    </location>
</feature>
<evidence type="ECO:0000313" key="8">
    <source>
        <dbReference type="EMBL" id="ART73955.1"/>
    </source>
</evidence>
<organism evidence="8 9">
    <name type="scientific">Mycobacterium dioxanotrophicus</name>
    <dbReference type="NCBI Taxonomy" id="482462"/>
    <lineage>
        <taxon>Bacteria</taxon>
        <taxon>Bacillati</taxon>
        <taxon>Actinomycetota</taxon>
        <taxon>Actinomycetes</taxon>
        <taxon>Mycobacteriales</taxon>
        <taxon>Mycobacteriaceae</taxon>
        <taxon>Mycobacterium</taxon>
    </lineage>
</organism>
<feature type="transmembrane region" description="Helical" evidence="6">
    <location>
        <begin position="30"/>
        <end position="50"/>
    </location>
</feature>